<dbReference type="OrthoDB" id="268029at2"/>
<dbReference type="Proteomes" id="UP000318878">
    <property type="component" value="Unassembled WGS sequence"/>
</dbReference>
<dbReference type="Gene3D" id="2.60.40.10">
    <property type="entry name" value="Immunoglobulins"/>
    <property type="match status" value="1"/>
</dbReference>
<dbReference type="RefSeq" id="WP_146430485.1">
    <property type="nucleotide sequence ID" value="NZ_SJPF01000002.1"/>
</dbReference>
<name>A0A5C5V7T0_9BACT</name>
<evidence type="ECO:0000256" key="1">
    <source>
        <dbReference type="SAM" id="SignalP"/>
    </source>
</evidence>
<feature type="chain" id="PRO_5022859572" description="Carboxypeptidase regulatory-like domain-containing protein" evidence="1">
    <location>
        <begin position="20"/>
        <end position="124"/>
    </location>
</feature>
<keyword evidence="3" id="KW-1185">Reference proteome</keyword>
<evidence type="ECO:0000313" key="3">
    <source>
        <dbReference type="Proteomes" id="UP000318878"/>
    </source>
</evidence>
<reference evidence="2 3" key="1">
    <citation type="submission" date="2019-02" db="EMBL/GenBank/DDBJ databases">
        <title>Deep-cultivation of Planctomycetes and their phenomic and genomic characterization uncovers novel biology.</title>
        <authorList>
            <person name="Wiegand S."/>
            <person name="Jogler M."/>
            <person name="Boedeker C."/>
            <person name="Pinto D."/>
            <person name="Vollmers J."/>
            <person name="Rivas-Marin E."/>
            <person name="Kohn T."/>
            <person name="Peeters S.H."/>
            <person name="Heuer A."/>
            <person name="Rast P."/>
            <person name="Oberbeckmann S."/>
            <person name="Bunk B."/>
            <person name="Jeske O."/>
            <person name="Meyerdierks A."/>
            <person name="Storesund J.E."/>
            <person name="Kallscheuer N."/>
            <person name="Luecker S."/>
            <person name="Lage O.M."/>
            <person name="Pohl T."/>
            <person name="Merkel B.J."/>
            <person name="Hornburger P."/>
            <person name="Mueller R.-W."/>
            <person name="Bruemmer F."/>
            <person name="Labrenz M."/>
            <person name="Spormann A.M."/>
            <person name="Op Den Camp H."/>
            <person name="Overmann J."/>
            <person name="Amann R."/>
            <person name="Jetten M.S.M."/>
            <person name="Mascher T."/>
            <person name="Medema M.H."/>
            <person name="Devos D.P."/>
            <person name="Kaster A.-K."/>
            <person name="Ovreas L."/>
            <person name="Rohde M."/>
            <person name="Galperin M.Y."/>
            <person name="Jogler C."/>
        </authorList>
    </citation>
    <scope>NUCLEOTIDE SEQUENCE [LARGE SCALE GENOMIC DNA]</scope>
    <source>
        <strain evidence="2 3">Enr8</strain>
    </source>
</reference>
<dbReference type="EMBL" id="SJPF01000002">
    <property type="protein sequence ID" value="TWT34331.1"/>
    <property type="molecule type" value="Genomic_DNA"/>
</dbReference>
<comment type="caution">
    <text evidence="2">The sequence shown here is derived from an EMBL/GenBank/DDBJ whole genome shotgun (WGS) entry which is preliminary data.</text>
</comment>
<dbReference type="SUPFAM" id="SSF49478">
    <property type="entry name" value="Cna protein B-type domain"/>
    <property type="match status" value="1"/>
</dbReference>
<evidence type="ECO:0000313" key="2">
    <source>
        <dbReference type="EMBL" id="TWT34331.1"/>
    </source>
</evidence>
<dbReference type="InterPro" id="IPR013783">
    <property type="entry name" value="Ig-like_fold"/>
</dbReference>
<keyword evidence="1" id="KW-0732">Signal</keyword>
<protein>
    <recommendedName>
        <fullName evidence="4">Carboxypeptidase regulatory-like domain-containing protein</fullName>
    </recommendedName>
</protein>
<dbReference type="Pfam" id="PF13620">
    <property type="entry name" value="CarboxypepD_reg"/>
    <property type="match status" value="1"/>
</dbReference>
<evidence type="ECO:0008006" key="4">
    <source>
        <dbReference type="Google" id="ProtNLM"/>
    </source>
</evidence>
<organism evidence="2 3">
    <name type="scientific">Blastopirellula retiformator</name>
    <dbReference type="NCBI Taxonomy" id="2527970"/>
    <lineage>
        <taxon>Bacteria</taxon>
        <taxon>Pseudomonadati</taxon>
        <taxon>Planctomycetota</taxon>
        <taxon>Planctomycetia</taxon>
        <taxon>Pirellulales</taxon>
        <taxon>Pirellulaceae</taxon>
        <taxon>Blastopirellula</taxon>
    </lineage>
</organism>
<feature type="signal peptide" evidence="1">
    <location>
        <begin position="1"/>
        <end position="19"/>
    </location>
</feature>
<proteinExistence type="predicted"/>
<sequence length="124" mass="13286" precursor="true">MNWKSICLTMALVSVIAGACSQRAVVEKLVNVSGSITMNGKPCRGAEVTFKSPHTRTMGRGVTNGKGEFTVVELMPGEYTVSVLRMSMDGQGIAAEFEAYAGNESPLQAVVSEEQTTFEFQLGM</sequence>
<dbReference type="AlphaFoldDB" id="A0A5C5V7T0"/>
<gene>
    <name evidence="2" type="ORF">Enr8_17250</name>
</gene>
<accession>A0A5C5V7T0</accession>
<dbReference type="PROSITE" id="PS51257">
    <property type="entry name" value="PROKAR_LIPOPROTEIN"/>
    <property type="match status" value="1"/>
</dbReference>